<gene>
    <name evidence="1" type="ORF">C6Y14_43195</name>
</gene>
<accession>A0A2P8PTD5</accession>
<dbReference type="AlphaFoldDB" id="A0A2P8PTD5"/>
<dbReference type="OrthoDB" id="5074646at2"/>
<name>A0A2P8PTD5_9ACTN</name>
<organism evidence="1 2">
    <name type="scientific">Streptomyces dioscori</name>
    <dbReference type="NCBI Taxonomy" id="2109333"/>
    <lineage>
        <taxon>Bacteria</taxon>
        <taxon>Bacillati</taxon>
        <taxon>Actinomycetota</taxon>
        <taxon>Actinomycetes</taxon>
        <taxon>Kitasatosporales</taxon>
        <taxon>Streptomycetaceae</taxon>
        <taxon>Streptomyces</taxon>
        <taxon>Streptomyces aurantiacus group</taxon>
    </lineage>
</organism>
<dbReference type="RefSeq" id="WP_107022417.1">
    <property type="nucleotide sequence ID" value="NZ_KZ679068.1"/>
</dbReference>
<sequence>MIIPFVHDGAAGTVTVTVDLVDDPEVVGKPPGARGFPCCSARVEHPAQGYRAMFGWVQLVRSTDSPSNGTAFEMDPFFLFEDAPSPYAFFGVRPMLFDAPSRVERSPLAWLAHSFLARTPLEETERRVVPLTGFSWGFDIDDTGRITPRSVRGLAPNDWDTHQPLLIKCHPGWSFDQW</sequence>
<evidence type="ECO:0000313" key="2">
    <source>
        <dbReference type="Proteomes" id="UP000240429"/>
    </source>
</evidence>
<dbReference type="Proteomes" id="UP000240429">
    <property type="component" value="Unassembled WGS sequence"/>
</dbReference>
<reference evidence="1 2" key="1">
    <citation type="submission" date="2018-03" db="EMBL/GenBank/DDBJ databases">
        <title>Streptomyces dioscori sp. nov., a novel endophytic actinobacterium isolated from bulbil of Dioscorea bulbifera L.</title>
        <authorList>
            <person name="Zhikuan W."/>
        </authorList>
    </citation>
    <scope>NUCLEOTIDE SEQUENCE [LARGE SCALE GENOMIC DNA]</scope>
    <source>
        <strain evidence="1 2">A217</strain>
    </source>
</reference>
<proteinExistence type="predicted"/>
<protein>
    <submittedName>
        <fullName evidence="1">Uncharacterized protein</fullName>
    </submittedName>
</protein>
<comment type="caution">
    <text evidence="1">The sequence shown here is derived from an EMBL/GenBank/DDBJ whole genome shotgun (WGS) entry which is preliminary data.</text>
</comment>
<evidence type="ECO:0000313" key="1">
    <source>
        <dbReference type="EMBL" id="PSM37273.1"/>
    </source>
</evidence>
<dbReference type="EMBL" id="PYBJ01000044">
    <property type="protein sequence ID" value="PSM37273.1"/>
    <property type="molecule type" value="Genomic_DNA"/>
</dbReference>
<keyword evidence="2" id="KW-1185">Reference proteome</keyword>